<evidence type="ECO:0000256" key="1">
    <source>
        <dbReference type="ARBA" id="ARBA00022801"/>
    </source>
</evidence>
<dbReference type="SUPFAM" id="SSF53474">
    <property type="entry name" value="alpha/beta-Hydrolases"/>
    <property type="match status" value="1"/>
</dbReference>
<evidence type="ECO:0000259" key="2">
    <source>
        <dbReference type="Pfam" id="PF00561"/>
    </source>
</evidence>
<dbReference type="Pfam" id="PF00561">
    <property type="entry name" value="Abhydrolase_1"/>
    <property type="match status" value="1"/>
</dbReference>
<dbReference type="EMBL" id="BAABFR010000052">
    <property type="protein sequence ID" value="GAA4396929.1"/>
    <property type="molecule type" value="Genomic_DNA"/>
</dbReference>
<sequence>MTTVSYRWWVARPIRFVVGPALWRIAIEVSRALPSVRATFPTTRRRGTRAWVPRRFGPVVDYISIQTDDGTFDALAAGPEDGRPVLLLHGFPEAAVEWEEQLAVLGAQGFRVVAPDQRGYSPGVRPASPSDYAIETLVADVVAIADALGWQRFDLVGHDWGGAVAWWTADAHPDRVRSLAVVSTPHPAALADALRTDEEQATRSQYMRDWRATPATENAFLADDAKALRGVFDGRLPRSRVDEYVERLSEPGALTAALNWYRAGRPAGRIGRITVPTLYVWSTDDVAFGSTPALATAEWVDGPYRFEMLEDVSHWVVEEAAEALNGLLLAHLDAY</sequence>
<dbReference type="InterPro" id="IPR000639">
    <property type="entry name" value="Epox_hydrolase-like"/>
</dbReference>
<reference evidence="4" key="1">
    <citation type="journal article" date="2019" name="Int. J. Syst. Evol. Microbiol.">
        <title>The Global Catalogue of Microorganisms (GCM) 10K type strain sequencing project: providing services to taxonomists for standard genome sequencing and annotation.</title>
        <authorList>
            <consortium name="The Broad Institute Genomics Platform"/>
            <consortium name="The Broad Institute Genome Sequencing Center for Infectious Disease"/>
            <person name="Wu L."/>
            <person name="Ma J."/>
        </authorList>
    </citation>
    <scope>NUCLEOTIDE SEQUENCE [LARGE SCALE GENOMIC DNA]</scope>
    <source>
        <strain evidence="4">JCM 17688</strain>
    </source>
</reference>
<dbReference type="PANTHER" id="PTHR43329">
    <property type="entry name" value="EPOXIDE HYDROLASE"/>
    <property type="match status" value="1"/>
</dbReference>
<evidence type="ECO:0000313" key="4">
    <source>
        <dbReference type="Proteomes" id="UP001500635"/>
    </source>
</evidence>
<name>A0ABP8JWZ0_9ACTN</name>
<keyword evidence="1 3" id="KW-0378">Hydrolase</keyword>
<dbReference type="InterPro" id="IPR029058">
    <property type="entry name" value="AB_hydrolase_fold"/>
</dbReference>
<accession>A0ABP8JWZ0</accession>
<organism evidence="3 4">
    <name type="scientific">Tsukamurella soli</name>
    <dbReference type="NCBI Taxonomy" id="644556"/>
    <lineage>
        <taxon>Bacteria</taxon>
        <taxon>Bacillati</taxon>
        <taxon>Actinomycetota</taxon>
        <taxon>Actinomycetes</taxon>
        <taxon>Mycobacteriales</taxon>
        <taxon>Tsukamurellaceae</taxon>
        <taxon>Tsukamurella</taxon>
    </lineage>
</organism>
<dbReference type="PRINTS" id="PR00111">
    <property type="entry name" value="ABHYDROLASE"/>
</dbReference>
<evidence type="ECO:0000313" key="3">
    <source>
        <dbReference type="EMBL" id="GAA4396929.1"/>
    </source>
</evidence>
<dbReference type="Proteomes" id="UP001500635">
    <property type="component" value="Unassembled WGS sequence"/>
</dbReference>
<keyword evidence="4" id="KW-1185">Reference proteome</keyword>
<comment type="caution">
    <text evidence="3">The sequence shown here is derived from an EMBL/GenBank/DDBJ whole genome shotgun (WGS) entry which is preliminary data.</text>
</comment>
<dbReference type="Gene3D" id="3.40.50.1820">
    <property type="entry name" value="alpha/beta hydrolase"/>
    <property type="match status" value="1"/>
</dbReference>
<dbReference type="PRINTS" id="PR00412">
    <property type="entry name" value="EPOXHYDRLASE"/>
</dbReference>
<proteinExistence type="predicted"/>
<dbReference type="GO" id="GO:0016787">
    <property type="term" value="F:hydrolase activity"/>
    <property type="evidence" value="ECO:0007669"/>
    <property type="project" value="UniProtKB-KW"/>
</dbReference>
<gene>
    <name evidence="3" type="ORF">GCM10023147_31780</name>
</gene>
<dbReference type="InterPro" id="IPR000073">
    <property type="entry name" value="AB_hydrolase_1"/>
</dbReference>
<feature type="domain" description="AB hydrolase-1" evidence="2">
    <location>
        <begin position="84"/>
        <end position="320"/>
    </location>
</feature>
<protein>
    <submittedName>
        <fullName evidence="3">Alpha/beta hydrolase</fullName>
    </submittedName>
</protein>